<comment type="caution">
    <text evidence="1">The sequence shown here is derived from an EMBL/GenBank/DDBJ whole genome shotgun (WGS) entry which is preliminary data.</text>
</comment>
<protein>
    <submittedName>
        <fullName evidence="1">Uncharacterized protein</fullName>
    </submittedName>
</protein>
<dbReference type="Proteomes" id="UP000283269">
    <property type="component" value="Unassembled WGS sequence"/>
</dbReference>
<dbReference type="InParanoid" id="A0A409XBE5"/>
<accession>A0A409XBE5</accession>
<dbReference type="OrthoDB" id="2690792at2759"/>
<keyword evidence="2" id="KW-1185">Reference proteome</keyword>
<reference evidence="1 2" key="1">
    <citation type="journal article" date="2018" name="Evol. Lett.">
        <title>Horizontal gene cluster transfer increased hallucinogenic mushroom diversity.</title>
        <authorList>
            <person name="Reynolds H.T."/>
            <person name="Vijayakumar V."/>
            <person name="Gluck-Thaler E."/>
            <person name="Korotkin H.B."/>
            <person name="Matheny P.B."/>
            <person name="Slot J.C."/>
        </authorList>
    </citation>
    <scope>NUCLEOTIDE SEQUENCE [LARGE SCALE GENOMIC DNA]</scope>
    <source>
        <strain evidence="1 2">2631</strain>
    </source>
</reference>
<name>A0A409XBE5_PSICY</name>
<gene>
    <name evidence="1" type="ORF">CVT25_014701</name>
</gene>
<dbReference type="AlphaFoldDB" id="A0A409XBE5"/>
<sequence length="170" mass="18987">MERRHKSSYASLLDRAFGGTTLVIHIPGTARPGSPKQPEYVKADMYFPSHLAREDKQYLEAISHIVQTFIIDIGIPTISCYESQRTSNIIVIPDNNNNNDDIDTSHFQHPFVYGSERESTLRDELNSACQTLQGVEQALADSCCRENKLLAKIDHLTNSSAPHSCSITPL</sequence>
<dbReference type="EMBL" id="NHYD01002151">
    <property type="protein sequence ID" value="PPQ88109.1"/>
    <property type="molecule type" value="Genomic_DNA"/>
</dbReference>
<evidence type="ECO:0000313" key="1">
    <source>
        <dbReference type="EMBL" id="PPQ88109.1"/>
    </source>
</evidence>
<proteinExistence type="predicted"/>
<organism evidence="1 2">
    <name type="scientific">Psilocybe cyanescens</name>
    <dbReference type="NCBI Taxonomy" id="93625"/>
    <lineage>
        <taxon>Eukaryota</taxon>
        <taxon>Fungi</taxon>
        <taxon>Dikarya</taxon>
        <taxon>Basidiomycota</taxon>
        <taxon>Agaricomycotina</taxon>
        <taxon>Agaricomycetes</taxon>
        <taxon>Agaricomycetidae</taxon>
        <taxon>Agaricales</taxon>
        <taxon>Agaricineae</taxon>
        <taxon>Strophariaceae</taxon>
        <taxon>Psilocybe</taxon>
    </lineage>
</organism>
<evidence type="ECO:0000313" key="2">
    <source>
        <dbReference type="Proteomes" id="UP000283269"/>
    </source>
</evidence>